<comment type="caution">
    <text evidence="2">The sequence shown here is derived from an EMBL/GenBank/DDBJ whole genome shotgun (WGS) entry which is preliminary data.</text>
</comment>
<feature type="transmembrane region" description="Helical" evidence="1">
    <location>
        <begin position="42"/>
        <end position="60"/>
    </location>
</feature>
<reference evidence="2 3" key="1">
    <citation type="journal article" date="2014" name="PLoS Genet.">
        <title>Phylogenetically driven sequencing of extremely halophilic archaea reveals strategies for static and dynamic osmo-response.</title>
        <authorList>
            <person name="Becker E.A."/>
            <person name="Seitzer P.M."/>
            <person name="Tritt A."/>
            <person name="Larsen D."/>
            <person name="Krusor M."/>
            <person name="Yao A.I."/>
            <person name="Wu D."/>
            <person name="Madern D."/>
            <person name="Eisen J.A."/>
            <person name="Darling A.E."/>
            <person name="Facciotti M.T."/>
        </authorList>
    </citation>
    <scope>NUCLEOTIDE SEQUENCE [LARGE SCALE GENOMIC DNA]</scope>
    <source>
        <strain evidence="2 3">DSM 8989</strain>
    </source>
</reference>
<evidence type="ECO:0000313" key="2">
    <source>
        <dbReference type="EMBL" id="EMA47804.1"/>
    </source>
</evidence>
<keyword evidence="3" id="KW-1185">Reference proteome</keyword>
<keyword evidence="1" id="KW-0812">Transmembrane</keyword>
<organism evidence="2 3">
    <name type="scientific">Halococcus salifodinae DSM 8989</name>
    <dbReference type="NCBI Taxonomy" id="1227456"/>
    <lineage>
        <taxon>Archaea</taxon>
        <taxon>Methanobacteriati</taxon>
        <taxon>Methanobacteriota</taxon>
        <taxon>Stenosarchaea group</taxon>
        <taxon>Halobacteria</taxon>
        <taxon>Halobacteriales</taxon>
        <taxon>Halococcaceae</taxon>
        <taxon>Halococcus</taxon>
    </lineage>
</organism>
<dbReference type="STRING" id="1227456.C450_20836"/>
<dbReference type="Proteomes" id="UP000011625">
    <property type="component" value="Unassembled WGS sequence"/>
</dbReference>
<evidence type="ECO:0000313" key="3">
    <source>
        <dbReference type="Proteomes" id="UP000011625"/>
    </source>
</evidence>
<protein>
    <submittedName>
        <fullName evidence="2">Uncharacterized protein</fullName>
    </submittedName>
</protein>
<proteinExistence type="predicted"/>
<dbReference type="PATRIC" id="fig|1227456.3.peg.4201"/>
<gene>
    <name evidence="2" type="ORF">C450_20836</name>
</gene>
<sequence>MNPHTPESFDRVLLGIALMVVGPALVPAPIMATLTATPLRQAGTAILGGVLLVAFSYWTVSHVSVRGSPTAEGGEN</sequence>
<dbReference type="AlphaFoldDB" id="M0MSS7"/>
<keyword evidence="1" id="KW-1133">Transmembrane helix</keyword>
<evidence type="ECO:0000256" key="1">
    <source>
        <dbReference type="SAM" id="Phobius"/>
    </source>
</evidence>
<keyword evidence="1" id="KW-0472">Membrane</keyword>
<dbReference type="EMBL" id="AOME01000108">
    <property type="protein sequence ID" value="EMA47804.1"/>
    <property type="molecule type" value="Genomic_DNA"/>
</dbReference>
<name>M0MSS7_9EURY</name>
<accession>M0MSS7</accession>
<feature type="transmembrane region" description="Helical" evidence="1">
    <location>
        <begin position="12"/>
        <end position="30"/>
    </location>
</feature>